<proteinExistence type="predicted"/>
<evidence type="ECO:0000256" key="2">
    <source>
        <dbReference type="SAM" id="MobiDB-lite"/>
    </source>
</evidence>
<reference evidence="3" key="1">
    <citation type="submission" date="2016-06" db="UniProtKB">
        <authorList>
            <consortium name="WormBaseParasite"/>
        </authorList>
    </citation>
    <scope>IDENTIFICATION</scope>
</reference>
<protein>
    <submittedName>
        <fullName evidence="3">GOLGA2L5 domain-containing protein</fullName>
    </submittedName>
</protein>
<feature type="region of interest" description="Disordered" evidence="2">
    <location>
        <begin position="151"/>
        <end position="176"/>
    </location>
</feature>
<feature type="coiled-coil region" evidence="1">
    <location>
        <begin position="19"/>
        <end position="46"/>
    </location>
</feature>
<keyword evidence="1" id="KW-0175">Coiled coil</keyword>
<dbReference type="AlphaFoldDB" id="A0A183DEQ0"/>
<sequence length="176" mass="20266">LYVLEQKKSENDERSKGEIEMLEETIRQQRKTIDNLTTSHRMLQAELDSSVAHTRTLSTELSNLQRQFATATEAHQKELAEQRQHLESRIASEGKLNSELLAQIDANFVAHNQEKEVLLLNARQERESLTEELERLRHAVDEEARRRKEVERMQASSATAPNIAIQLQKPSSDVIQ</sequence>
<organism evidence="3">
    <name type="scientific">Gongylonema pulchrum</name>
    <dbReference type="NCBI Taxonomy" id="637853"/>
    <lineage>
        <taxon>Eukaryota</taxon>
        <taxon>Metazoa</taxon>
        <taxon>Ecdysozoa</taxon>
        <taxon>Nematoda</taxon>
        <taxon>Chromadorea</taxon>
        <taxon>Rhabditida</taxon>
        <taxon>Spirurina</taxon>
        <taxon>Spiruromorpha</taxon>
        <taxon>Spiruroidea</taxon>
        <taxon>Gongylonematidae</taxon>
        <taxon>Gongylonema</taxon>
    </lineage>
</organism>
<evidence type="ECO:0000256" key="1">
    <source>
        <dbReference type="SAM" id="Coils"/>
    </source>
</evidence>
<accession>A0A183DEQ0</accession>
<name>A0A183DEQ0_9BILA</name>
<dbReference type="WBParaSite" id="GPUH_0000720001-mRNA-1">
    <property type="protein sequence ID" value="GPUH_0000720001-mRNA-1"/>
    <property type="gene ID" value="GPUH_0000720001"/>
</dbReference>
<evidence type="ECO:0000313" key="3">
    <source>
        <dbReference type="WBParaSite" id="GPUH_0000720001-mRNA-1"/>
    </source>
</evidence>